<evidence type="ECO:0000256" key="1">
    <source>
        <dbReference type="SAM" id="MobiDB-lite"/>
    </source>
</evidence>
<dbReference type="EMBL" id="JARTCD010000017">
    <property type="protein sequence ID" value="KAJ8659582.1"/>
    <property type="molecule type" value="Genomic_DNA"/>
</dbReference>
<reference evidence="3 4" key="1">
    <citation type="submission" date="2023-03" db="EMBL/GenBank/DDBJ databases">
        <title>Genome sequence of Lichtheimia ornata CBS 291.66.</title>
        <authorList>
            <person name="Mohabir J.T."/>
            <person name="Shea T.P."/>
            <person name="Kurbessoian T."/>
            <person name="Berby B."/>
            <person name="Fontaine J."/>
            <person name="Livny J."/>
            <person name="Gnirke A."/>
            <person name="Stajich J.E."/>
            <person name="Cuomo C.A."/>
        </authorList>
    </citation>
    <scope>NUCLEOTIDE SEQUENCE [LARGE SCALE GENOMIC DNA]</scope>
    <source>
        <strain evidence="3">CBS 291.66</strain>
    </source>
</reference>
<evidence type="ECO:0000313" key="4">
    <source>
        <dbReference type="Proteomes" id="UP001234581"/>
    </source>
</evidence>
<accession>A0AAD7V805</accession>
<dbReference type="AlphaFoldDB" id="A0AAD7V805"/>
<feature type="region of interest" description="Disordered" evidence="1">
    <location>
        <begin position="296"/>
        <end position="428"/>
    </location>
</feature>
<dbReference type="Pfam" id="PF20597">
    <property type="entry name" value="pAdhesive_15"/>
    <property type="match status" value="1"/>
</dbReference>
<gene>
    <name evidence="3" type="ORF">O0I10_004559</name>
</gene>
<dbReference type="Proteomes" id="UP001234581">
    <property type="component" value="Unassembled WGS sequence"/>
</dbReference>
<dbReference type="GeneID" id="83211972"/>
<feature type="compositionally biased region" description="Low complexity" evidence="1">
    <location>
        <begin position="305"/>
        <end position="426"/>
    </location>
</feature>
<proteinExistence type="predicted"/>
<organism evidence="3 4">
    <name type="scientific">Lichtheimia ornata</name>
    <dbReference type="NCBI Taxonomy" id="688661"/>
    <lineage>
        <taxon>Eukaryota</taxon>
        <taxon>Fungi</taxon>
        <taxon>Fungi incertae sedis</taxon>
        <taxon>Mucoromycota</taxon>
        <taxon>Mucoromycotina</taxon>
        <taxon>Mucoromycetes</taxon>
        <taxon>Mucorales</taxon>
        <taxon>Lichtheimiaceae</taxon>
        <taxon>Lichtheimia</taxon>
    </lineage>
</organism>
<keyword evidence="4" id="KW-1185">Reference proteome</keyword>
<dbReference type="InterPro" id="IPR026588">
    <property type="entry name" value="Choice_anch_A"/>
</dbReference>
<sequence length="555" mass="59556">MEVPIYVVTSEQILNCMHPTSDNAFATYSLVVGGHIKTLIVSVNGNGYIAGGGDIDRVEETVANCTLHTDDGTGMFNFTQVEQALVHASQTLAKMTPTRRLESNGSITTFADNMSAHPHYRTFTMNTCQDGPPSCNCSDLPYDSLSDPSAMLFGKGTWNGPSIPHPGDHDNQSTTVINIPVTTGHSITLSTFSPSQGFRSCSTIYNFYPVFANGTYDPNGSFSIVRSTSGPFSGLILAPKARILEGPEGGFVGQVFGREYTWIHLFEGSTIYPYSYLEEDHCSGYFDGCFPVVIEEEEEEEIEPSSSPSSSSSVLSSTSSRDTSSSPTRTSSSHTSSHGDSTGSLTTSITLSSSTTTARNHDNTMATTSSSDMTITSNSSSSHTSGPSDSTGSFTTSTTTARNHGNTMTTTSNNDMTITSNSSSSSHDVAFMHSTRDVESTTTHLSTTGFSTPTTSFGYTIVVTETMTMTSTPAVNSDLPFATRAPYAGSNNMDDLKIAYVLQTTTGLVTEYDSLISLRSEYQKELPTPVKDVTMTRKVQVTTHPKTTSTVFIWI</sequence>
<evidence type="ECO:0000259" key="2">
    <source>
        <dbReference type="Pfam" id="PF20597"/>
    </source>
</evidence>
<comment type="caution">
    <text evidence="3">The sequence shown here is derived from an EMBL/GenBank/DDBJ whole genome shotgun (WGS) entry which is preliminary data.</text>
</comment>
<protein>
    <recommendedName>
        <fullName evidence="2">Choice-of-anchor A domain-containing protein</fullName>
    </recommendedName>
</protein>
<evidence type="ECO:0000313" key="3">
    <source>
        <dbReference type="EMBL" id="KAJ8659582.1"/>
    </source>
</evidence>
<name>A0AAD7V805_9FUNG</name>
<dbReference type="RefSeq" id="XP_058344495.1">
    <property type="nucleotide sequence ID" value="XM_058484618.1"/>
</dbReference>
<feature type="domain" description="Choice-of-anchor A" evidence="2">
    <location>
        <begin position="21"/>
        <end position="261"/>
    </location>
</feature>